<feature type="transmembrane region" description="Helical" evidence="6">
    <location>
        <begin position="417"/>
        <end position="435"/>
    </location>
</feature>
<comment type="caution">
    <text evidence="7">The sequence shown here is derived from an EMBL/GenBank/DDBJ whole genome shotgun (WGS) entry which is preliminary data.</text>
</comment>
<dbReference type="InterPro" id="IPR050598">
    <property type="entry name" value="AminoAcid_Transporter"/>
</dbReference>
<feature type="transmembrane region" description="Helical" evidence="6">
    <location>
        <begin position="51"/>
        <end position="71"/>
    </location>
</feature>
<reference evidence="7" key="1">
    <citation type="submission" date="2022-11" db="EMBL/GenBank/DDBJ databases">
        <authorList>
            <person name="Petersen C."/>
        </authorList>
    </citation>
    <scope>NUCLEOTIDE SEQUENCE</scope>
    <source>
        <strain evidence="7">IBT 21917</strain>
    </source>
</reference>
<evidence type="ECO:0000256" key="5">
    <source>
        <dbReference type="SAM" id="MobiDB-lite"/>
    </source>
</evidence>
<dbReference type="Gene3D" id="1.20.1740.10">
    <property type="entry name" value="Amino acid/polyamine transporter I"/>
    <property type="match status" value="1"/>
</dbReference>
<dbReference type="OrthoDB" id="5982228at2759"/>
<proteinExistence type="predicted"/>
<feature type="transmembrane region" description="Helical" evidence="6">
    <location>
        <begin position="479"/>
        <end position="500"/>
    </location>
</feature>
<keyword evidence="2 6" id="KW-0812">Transmembrane</keyword>
<accession>A0A9W9LRQ1</accession>
<evidence type="ECO:0000256" key="1">
    <source>
        <dbReference type="ARBA" id="ARBA00004141"/>
    </source>
</evidence>
<dbReference type="PANTHER" id="PTHR11785:SF532">
    <property type="entry name" value="TRANSPORTER, PUTATIVE (EUROFUNG)-RELATED"/>
    <property type="match status" value="1"/>
</dbReference>
<feature type="region of interest" description="Disordered" evidence="5">
    <location>
        <begin position="1"/>
        <end position="21"/>
    </location>
</feature>
<feature type="transmembrane region" description="Helical" evidence="6">
    <location>
        <begin position="83"/>
        <end position="104"/>
    </location>
</feature>
<dbReference type="AlphaFoldDB" id="A0A9W9LRQ1"/>
<evidence type="ECO:0000313" key="7">
    <source>
        <dbReference type="EMBL" id="KAJ5172403.1"/>
    </source>
</evidence>
<keyword evidence="4 6" id="KW-0472">Membrane</keyword>
<feature type="transmembrane region" description="Helical" evidence="6">
    <location>
        <begin position="336"/>
        <end position="357"/>
    </location>
</feature>
<reference evidence="7" key="2">
    <citation type="journal article" date="2023" name="IMA Fungus">
        <title>Comparative genomic study of the Penicillium genus elucidates a diverse pangenome and 15 lateral gene transfer events.</title>
        <authorList>
            <person name="Petersen C."/>
            <person name="Sorensen T."/>
            <person name="Nielsen M.R."/>
            <person name="Sondergaard T.E."/>
            <person name="Sorensen J.L."/>
            <person name="Fitzpatrick D.A."/>
            <person name="Frisvad J.C."/>
            <person name="Nielsen K.L."/>
        </authorList>
    </citation>
    <scope>NUCLEOTIDE SEQUENCE</scope>
    <source>
        <strain evidence="7">IBT 21917</strain>
    </source>
</reference>
<evidence type="ECO:0000256" key="2">
    <source>
        <dbReference type="ARBA" id="ARBA00022692"/>
    </source>
</evidence>
<sequence length="536" mass="58675">MAHPDETQPLLDPSPRGHVDQVDLDSSRVPAGYPDTLPGANHGKHLSWTSAYILVVSRVIGSGIFATPGSIVKSAGSVGLTLLVWLVGTILSACGLAISMEYGCMLPRSGGDKVYLEYTYPRPRFLASTLIAVHAVVLGFTASNCIIFAKYTFFAFSVAPTESQHKILAVGLLTVITIVHGRFLKTGIWVQNALGWIKIFLIAAMSLTGLWVILLNIFGDTVQTAPVARENPGLAWETLWEGSNWSWSLLSTSLFKVIYSYAGLSNINNVLSEVQNPVRTIKTVCPSALITAGGLYLLANLSYLLVVPLDEIKNSGELVGALLFERLFGDHIGKTLFPLAIALSAAGNVMVVTYALARVNQEIARQGFLPWSKLLSSSRPFGTPLGGLIVHYFPSVLVIALPPQQDVYNFILDVEGYPGQIMALAVTVGLLILRYKEPSRIRPFKAWLPAVWLRIAVCLALLIAPFIPPPGWRGDVHFFYATYAVVGIAVVLFGVGYWYVWTILLPRWGRYKLEEEVETLDDGTSITRLVRLYSVR</sequence>
<evidence type="ECO:0000256" key="4">
    <source>
        <dbReference type="ARBA" id="ARBA00023136"/>
    </source>
</evidence>
<organism evidence="7 8">
    <name type="scientific">Penicillium capsulatum</name>
    <dbReference type="NCBI Taxonomy" id="69766"/>
    <lineage>
        <taxon>Eukaryota</taxon>
        <taxon>Fungi</taxon>
        <taxon>Dikarya</taxon>
        <taxon>Ascomycota</taxon>
        <taxon>Pezizomycotina</taxon>
        <taxon>Eurotiomycetes</taxon>
        <taxon>Eurotiomycetidae</taxon>
        <taxon>Eurotiales</taxon>
        <taxon>Aspergillaceae</taxon>
        <taxon>Penicillium</taxon>
    </lineage>
</organism>
<feature type="transmembrane region" description="Helical" evidence="6">
    <location>
        <begin position="284"/>
        <end position="306"/>
    </location>
</feature>
<feature type="transmembrane region" description="Helical" evidence="6">
    <location>
        <begin position="196"/>
        <end position="218"/>
    </location>
</feature>
<feature type="transmembrane region" description="Helical" evidence="6">
    <location>
        <begin position="245"/>
        <end position="264"/>
    </location>
</feature>
<feature type="transmembrane region" description="Helical" evidence="6">
    <location>
        <begin position="125"/>
        <end position="153"/>
    </location>
</feature>
<feature type="transmembrane region" description="Helical" evidence="6">
    <location>
        <begin position="165"/>
        <end position="184"/>
    </location>
</feature>
<dbReference type="InterPro" id="IPR002293">
    <property type="entry name" value="AA/rel_permease1"/>
</dbReference>
<dbReference type="PANTHER" id="PTHR11785">
    <property type="entry name" value="AMINO ACID TRANSPORTER"/>
    <property type="match status" value="1"/>
</dbReference>
<dbReference type="Proteomes" id="UP001146351">
    <property type="component" value="Unassembled WGS sequence"/>
</dbReference>
<dbReference type="PIRSF" id="PIRSF006060">
    <property type="entry name" value="AA_transporter"/>
    <property type="match status" value="1"/>
</dbReference>
<dbReference type="GO" id="GO:0016020">
    <property type="term" value="C:membrane"/>
    <property type="evidence" value="ECO:0007669"/>
    <property type="project" value="UniProtKB-SubCell"/>
</dbReference>
<gene>
    <name evidence="7" type="ORF">N7492_004996</name>
</gene>
<keyword evidence="8" id="KW-1185">Reference proteome</keyword>
<keyword evidence="3 6" id="KW-1133">Transmembrane helix</keyword>
<dbReference type="GO" id="GO:0015179">
    <property type="term" value="F:L-amino acid transmembrane transporter activity"/>
    <property type="evidence" value="ECO:0007669"/>
    <property type="project" value="TreeGrafter"/>
</dbReference>
<name>A0A9W9LRQ1_9EURO</name>
<comment type="subcellular location">
    <subcellularLocation>
        <location evidence="1">Membrane</location>
        <topology evidence="1">Multi-pass membrane protein</topology>
    </subcellularLocation>
</comment>
<dbReference type="Pfam" id="PF13520">
    <property type="entry name" value="AA_permease_2"/>
    <property type="match status" value="1"/>
</dbReference>
<protein>
    <submittedName>
        <fullName evidence="7">Methionine permease</fullName>
    </submittedName>
</protein>
<dbReference type="FunFam" id="1.20.1740.10:FF:000025">
    <property type="entry name" value="High-affinity methionine permease"/>
    <property type="match status" value="1"/>
</dbReference>
<evidence type="ECO:0000256" key="3">
    <source>
        <dbReference type="ARBA" id="ARBA00022989"/>
    </source>
</evidence>
<dbReference type="EMBL" id="JAPQKO010000003">
    <property type="protein sequence ID" value="KAJ5172403.1"/>
    <property type="molecule type" value="Genomic_DNA"/>
</dbReference>
<evidence type="ECO:0000256" key="6">
    <source>
        <dbReference type="SAM" id="Phobius"/>
    </source>
</evidence>
<evidence type="ECO:0000313" key="8">
    <source>
        <dbReference type="Proteomes" id="UP001146351"/>
    </source>
</evidence>
<feature type="transmembrane region" description="Helical" evidence="6">
    <location>
        <begin position="447"/>
        <end position="467"/>
    </location>
</feature>
<feature type="transmembrane region" description="Helical" evidence="6">
    <location>
        <begin position="381"/>
        <end position="401"/>
    </location>
</feature>